<organism evidence="3 6">
    <name type="scientific">Deinococcus aquaticus</name>
    <dbReference type="NCBI Taxonomy" id="328692"/>
    <lineage>
        <taxon>Bacteria</taxon>
        <taxon>Thermotogati</taxon>
        <taxon>Deinococcota</taxon>
        <taxon>Deinococci</taxon>
        <taxon>Deinococcales</taxon>
        <taxon>Deinococcaceae</taxon>
        <taxon>Deinococcus</taxon>
    </lineage>
</organism>
<reference evidence="3 6" key="1">
    <citation type="submission" date="2022-12" db="EMBL/GenBank/DDBJ databases">
        <title>Genome Sequence of Deinococcus aquaticus Type Strain PB314.</title>
        <authorList>
            <person name="Albert C."/>
            <person name="Hill J."/>
            <person name="Boren L."/>
            <person name="Scholz-Ng S."/>
            <person name="Fatema N."/>
            <person name="Grosso R."/>
            <person name="Soboslay E."/>
            <person name="Tuohy J."/>
        </authorList>
    </citation>
    <scope>NUCLEOTIDE SEQUENCE [LARGE SCALE GENOMIC DNA]</scope>
    <source>
        <strain evidence="3 6">PB-314</strain>
        <plasmid evidence="5 6">pDATS03</plasmid>
    </source>
</reference>
<dbReference type="Proteomes" id="UP001217044">
    <property type="component" value="Chromosome"/>
</dbReference>
<evidence type="ECO:0000313" key="5">
    <source>
        <dbReference type="EMBL" id="WDA60778.1"/>
    </source>
</evidence>
<evidence type="ECO:0000313" key="6">
    <source>
        <dbReference type="Proteomes" id="UP001217044"/>
    </source>
</evidence>
<dbReference type="PANTHER" id="PTHR33627">
    <property type="entry name" value="TRANSPOSASE"/>
    <property type="match status" value="1"/>
</dbReference>
<dbReference type="InterPro" id="IPR002559">
    <property type="entry name" value="Transposase_11"/>
</dbReference>
<dbReference type="InterPro" id="IPR039365">
    <property type="entry name" value="IS701-like"/>
</dbReference>
<dbReference type="EMBL" id="CP115165">
    <property type="protein sequence ID" value="WDA57366.1"/>
    <property type="molecule type" value="Genomic_DNA"/>
</dbReference>
<proteinExistence type="predicted"/>
<dbReference type="EMBL" id="CP115168">
    <property type="protein sequence ID" value="WDA60778.1"/>
    <property type="molecule type" value="Genomic_DNA"/>
</dbReference>
<dbReference type="RefSeq" id="WP_273987271.1">
    <property type="nucleotide sequence ID" value="NZ_CP115165.1"/>
</dbReference>
<dbReference type="EMBL" id="CP115165">
    <property type="protein sequence ID" value="WDA58119.1"/>
    <property type="molecule type" value="Genomic_DNA"/>
</dbReference>
<feature type="domain" description="Transposase IS4-like" evidence="1">
    <location>
        <begin position="136"/>
        <end position="312"/>
    </location>
</feature>
<evidence type="ECO:0000313" key="2">
    <source>
        <dbReference type="EMBL" id="WDA57366.1"/>
    </source>
</evidence>
<accession>A0ABY7V0F9</accession>
<keyword evidence="6" id="KW-1185">Reference proteome</keyword>
<evidence type="ECO:0000259" key="1">
    <source>
        <dbReference type="Pfam" id="PF01609"/>
    </source>
</evidence>
<dbReference type="SUPFAM" id="SSF53098">
    <property type="entry name" value="Ribonuclease H-like"/>
    <property type="match status" value="1"/>
</dbReference>
<sequence length="370" mass="42434">MNPKNARARRLYSDILTCFSRKQHRDSFQVFLDLLLDGSGRPLPTRATVKSPSAISRFLNHTIWDLRTLCRFMRQAALQLFNDTWKHAPHQRPRVEFLVDLTSLEKAGKFPGLSDWMHVLNAVNGVHLVVLYICCGDLKLPWAFQIWRGKGTSSPAALALKLLRTVPPVMLQGKRRPRLHADGGFESAEFIEAVLEREIDIVIGVRRNRTLANGTPIHELMTRGYKAQLQGLKPTMYVSWAWLYRNKEPEQRFVMSNINLGGKYLARVGKRRWRIEGFFKTIKGRFGLERFAQHSKTGVMRWWCLSGLAYLLCHLADQDVPPRPPGTWPDWGALARTVRFSFIPEVRRRALQLELAELDAFQDALSAPAP</sequence>
<evidence type="ECO:0000313" key="3">
    <source>
        <dbReference type="EMBL" id="WDA58119.1"/>
    </source>
</evidence>
<dbReference type="Pfam" id="PF01609">
    <property type="entry name" value="DDE_Tnp_1"/>
    <property type="match status" value="1"/>
</dbReference>
<dbReference type="InterPro" id="IPR012337">
    <property type="entry name" value="RNaseH-like_sf"/>
</dbReference>
<name>A0ABY7V0F9_9DEIO</name>
<dbReference type="Proteomes" id="UP001217044">
    <property type="component" value="Plasmid pDATS03"/>
</dbReference>
<protein>
    <submittedName>
        <fullName evidence="3">Transposase</fullName>
    </submittedName>
</protein>
<gene>
    <name evidence="4" type="ORF">M8445_03400</name>
    <name evidence="2" type="ORF">M8445_08240</name>
    <name evidence="3" type="ORF">M8445_12285</name>
    <name evidence="5" type="ORF">M8445_18270</name>
</gene>
<dbReference type="EMBL" id="CP115165">
    <property type="protein sequence ID" value="WDA59274.1"/>
    <property type="molecule type" value="Genomic_DNA"/>
</dbReference>
<dbReference type="PANTHER" id="PTHR33627:SF1">
    <property type="entry name" value="TRANSPOSASE"/>
    <property type="match status" value="1"/>
</dbReference>
<geneLocation type="plasmid" evidence="5 6">
    <name>pDATS03</name>
</geneLocation>
<evidence type="ECO:0000313" key="4">
    <source>
        <dbReference type="EMBL" id="WDA59274.1"/>
    </source>
</evidence>
<keyword evidence="5" id="KW-0614">Plasmid</keyword>